<comment type="subcellular location">
    <subcellularLocation>
        <location evidence="1">Virion</location>
    </subcellularLocation>
</comment>
<evidence type="ECO:0000256" key="2">
    <source>
        <dbReference type="ARBA" id="ARBA00010529"/>
    </source>
</evidence>
<dbReference type="InterPro" id="IPR005902">
    <property type="entry name" value="HU_DNA-bd_put"/>
</dbReference>
<dbReference type="InterPro" id="IPR010992">
    <property type="entry name" value="IHF-like_DNA-bd_dom_sf"/>
</dbReference>
<comment type="subunit">
    <text evidence="3">Homodimer.</text>
</comment>
<keyword evidence="7 12" id="KW-0238">DNA-binding</keyword>
<dbReference type="Proteomes" id="UP001165444">
    <property type="component" value="Unassembled WGS sequence"/>
</dbReference>
<dbReference type="NCBIfam" id="TIGR01201">
    <property type="entry name" value="HU_rel"/>
    <property type="match status" value="1"/>
</dbReference>
<dbReference type="InterPro" id="IPR036388">
    <property type="entry name" value="WH-like_DNA-bd_sf"/>
</dbReference>
<evidence type="ECO:0000256" key="9">
    <source>
        <dbReference type="ARBA" id="ARBA00033227"/>
    </source>
</evidence>
<evidence type="ECO:0000256" key="5">
    <source>
        <dbReference type="ARBA" id="ARBA00022705"/>
    </source>
</evidence>
<comment type="similarity">
    <text evidence="2">Belongs to the bacterial histone-like protein family.</text>
</comment>
<dbReference type="InterPro" id="IPR000119">
    <property type="entry name" value="Hist_DNA-bd"/>
</dbReference>
<evidence type="ECO:0000256" key="1">
    <source>
        <dbReference type="ARBA" id="ARBA00004328"/>
    </source>
</evidence>
<dbReference type="Gene3D" id="1.10.10.10">
    <property type="entry name" value="Winged helix-like DNA-binding domain superfamily/Winged helix DNA-binding domain"/>
    <property type="match status" value="1"/>
</dbReference>
<evidence type="ECO:0000259" key="11">
    <source>
        <dbReference type="Pfam" id="PF18291"/>
    </source>
</evidence>
<evidence type="ECO:0000256" key="7">
    <source>
        <dbReference type="ARBA" id="ARBA00023125"/>
    </source>
</evidence>
<gene>
    <name evidence="12" type="ORF">MUN53_03075</name>
</gene>
<feature type="domain" description="HU" evidence="11">
    <location>
        <begin position="1"/>
        <end position="125"/>
    </location>
</feature>
<dbReference type="RefSeq" id="WP_243323337.1">
    <property type="nucleotide sequence ID" value="NZ_JAKZMM010000005.1"/>
</dbReference>
<name>A0ABT0BXZ3_9BACT</name>
<evidence type="ECO:0000256" key="10">
    <source>
        <dbReference type="ARBA" id="ARBA00046140"/>
    </source>
</evidence>
<accession>A0ABT0BXZ3</accession>
<protein>
    <recommendedName>
        <fullName evidence="4">Viral histone-like protein</fullName>
    </recommendedName>
    <alternativeName>
        <fullName evidence="9">DNA-binding protein pA104R</fullName>
    </alternativeName>
    <alternativeName>
        <fullName evidence="8">pA104R</fullName>
    </alternativeName>
</protein>
<evidence type="ECO:0000313" key="12">
    <source>
        <dbReference type="EMBL" id="MCJ2379596.1"/>
    </source>
</evidence>
<evidence type="ECO:0000313" key="13">
    <source>
        <dbReference type="Proteomes" id="UP001165444"/>
    </source>
</evidence>
<dbReference type="EMBL" id="JAKZMM010000005">
    <property type="protein sequence ID" value="MCJ2379596.1"/>
    <property type="molecule type" value="Genomic_DNA"/>
</dbReference>
<comment type="function">
    <text evidence="10">DNA-binding protein that plays a critical role in nucleoid compaction, genome replication and DNA replication and transcription. Binds to both ssDNA and dsDNA with a binding site covering about 15 nucleotides. Displays DNA-supercoiling activity only when associated with the viral DNA topoisomerase 2.</text>
</comment>
<keyword evidence="5" id="KW-0235">DNA replication</keyword>
<dbReference type="Pfam" id="PF18291">
    <property type="entry name" value="HU-HIG"/>
    <property type="match status" value="1"/>
</dbReference>
<comment type="caution">
    <text evidence="12">The sequence shown here is derived from an EMBL/GenBank/DDBJ whole genome shotgun (WGS) entry which is preliminary data.</text>
</comment>
<evidence type="ECO:0000256" key="8">
    <source>
        <dbReference type="ARBA" id="ARBA00033120"/>
    </source>
</evidence>
<dbReference type="SUPFAM" id="SSF47729">
    <property type="entry name" value="IHF-like DNA-binding proteins"/>
    <property type="match status" value="1"/>
</dbReference>
<dbReference type="PANTHER" id="PTHR33175">
    <property type="entry name" value="DNA-BINDING PROTEIN HU"/>
    <property type="match status" value="1"/>
</dbReference>
<dbReference type="GO" id="GO:0003677">
    <property type="term" value="F:DNA binding"/>
    <property type="evidence" value="ECO:0007669"/>
    <property type="project" value="UniProtKB-KW"/>
</dbReference>
<dbReference type="PANTHER" id="PTHR33175:SF13">
    <property type="entry name" value="HISTONE-LIKE PROTEIN"/>
    <property type="match status" value="1"/>
</dbReference>
<dbReference type="Gene3D" id="4.10.520.10">
    <property type="entry name" value="IHF-like DNA-binding proteins"/>
    <property type="match status" value="1"/>
</dbReference>
<reference evidence="12 13" key="1">
    <citation type="submission" date="2022-03" db="EMBL/GenBank/DDBJ databases">
        <title>Parabacteroides sp. nov. isolated from swine feces.</title>
        <authorList>
            <person name="Bak J.E."/>
        </authorList>
    </citation>
    <scope>NUCLEOTIDE SEQUENCE [LARGE SCALE GENOMIC DNA]</scope>
    <source>
        <strain evidence="12 13">AGMB00274</strain>
    </source>
</reference>
<sequence>MTAIYDFYKNPKQKDSTEKTRYHARVVTNQTISTDELARKIHTRCTVTTADVKAVLTSLSDVIVEELKNGNRVYIDGLGYLQITLTCPEIETTDKTRAQSIHFKSVAFRPEVRLKEQLKDTHFKRAENKTHSKEHTTEDLEKLLTRYFQSHESINRQQFEQLSGFTRTTASRRLKALVEAGKLKNIGLHHFPVYKPTEGNFE</sequence>
<keyword evidence="13" id="KW-1185">Reference proteome</keyword>
<evidence type="ECO:0000256" key="6">
    <source>
        <dbReference type="ARBA" id="ARBA00022921"/>
    </source>
</evidence>
<organism evidence="12 13">
    <name type="scientific">Parabacteroides faecalis</name>
    <dbReference type="NCBI Taxonomy" id="2924040"/>
    <lineage>
        <taxon>Bacteria</taxon>
        <taxon>Pseudomonadati</taxon>
        <taxon>Bacteroidota</taxon>
        <taxon>Bacteroidia</taxon>
        <taxon>Bacteroidales</taxon>
        <taxon>Tannerellaceae</taxon>
        <taxon>Parabacteroides</taxon>
    </lineage>
</organism>
<dbReference type="InterPro" id="IPR041607">
    <property type="entry name" value="HU-HIG"/>
</dbReference>
<evidence type="ECO:0000256" key="4">
    <source>
        <dbReference type="ARBA" id="ARBA00016145"/>
    </source>
</evidence>
<keyword evidence="6" id="KW-0426">Late protein</keyword>
<evidence type="ECO:0000256" key="3">
    <source>
        <dbReference type="ARBA" id="ARBA00011738"/>
    </source>
</evidence>
<proteinExistence type="inferred from homology"/>